<dbReference type="OrthoDB" id="2574at2759"/>
<evidence type="ECO:0000256" key="5">
    <source>
        <dbReference type="ARBA" id="ARBA00011946"/>
    </source>
</evidence>
<keyword evidence="7" id="KW-0963">Cytoplasm</keyword>
<dbReference type="Gene3D" id="3.30.70.120">
    <property type="match status" value="1"/>
</dbReference>
<dbReference type="InterPro" id="IPR015867">
    <property type="entry name" value="N-reg_PII/ATP_PRibTrfase_C"/>
</dbReference>
<evidence type="ECO:0000256" key="6">
    <source>
        <dbReference type="ARBA" id="ARBA00020998"/>
    </source>
</evidence>
<dbReference type="GO" id="GO:0000105">
    <property type="term" value="P:L-histidine biosynthetic process"/>
    <property type="evidence" value="ECO:0007669"/>
    <property type="project" value="UniProtKB-KW"/>
</dbReference>
<evidence type="ECO:0000256" key="3">
    <source>
        <dbReference type="ARBA" id="ARBA00004667"/>
    </source>
</evidence>
<evidence type="ECO:0000256" key="10">
    <source>
        <dbReference type="ARBA" id="ARBA00022679"/>
    </source>
</evidence>
<protein>
    <recommendedName>
        <fullName evidence="6">ATP phosphoribosyltransferase</fullName>
        <ecNumber evidence="5">2.4.2.17</ecNumber>
    </recommendedName>
</protein>
<dbReference type="FunFam" id="3.30.70.120:FF:000003">
    <property type="entry name" value="ATP phosphoribosyltransferase"/>
    <property type="match status" value="1"/>
</dbReference>
<keyword evidence="12" id="KW-0067">ATP-binding</keyword>
<dbReference type="GO" id="GO:0005737">
    <property type="term" value="C:cytoplasm"/>
    <property type="evidence" value="ECO:0007669"/>
    <property type="project" value="UniProtKB-SubCell"/>
</dbReference>
<comment type="similarity">
    <text evidence="4">Belongs to the ATP phosphoribosyltransferase family.</text>
</comment>
<dbReference type="NCBIfam" id="TIGR00070">
    <property type="entry name" value="hisG"/>
    <property type="match status" value="1"/>
</dbReference>
<dbReference type="Proteomes" id="UP000886653">
    <property type="component" value="Unassembled WGS sequence"/>
</dbReference>
<keyword evidence="9" id="KW-0328">Glycosyltransferase</keyword>
<evidence type="ECO:0000256" key="12">
    <source>
        <dbReference type="ARBA" id="ARBA00022840"/>
    </source>
</evidence>
<dbReference type="InterPro" id="IPR013115">
    <property type="entry name" value="HisG_C"/>
</dbReference>
<keyword evidence="13" id="KW-0368">Histidine biosynthesis</keyword>
<dbReference type="GO" id="GO:0005524">
    <property type="term" value="F:ATP binding"/>
    <property type="evidence" value="ECO:0007669"/>
    <property type="project" value="UniProtKB-KW"/>
</dbReference>
<dbReference type="Pfam" id="PF01634">
    <property type="entry name" value="HisG"/>
    <property type="match status" value="1"/>
</dbReference>
<dbReference type="AlphaFoldDB" id="A0A9P6NID7"/>
<evidence type="ECO:0000256" key="13">
    <source>
        <dbReference type="ARBA" id="ARBA00023102"/>
    </source>
</evidence>
<evidence type="ECO:0000256" key="11">
    <source>
        <dbReference type="ARBA" id="ARBA00022741"/>
    </source>
</evidence>
<evidence type="ECO:0000256" key="9">
    <source>
        <dbReference type="ARBA" id="ARBA00022676"/>
    </source>
</evidence>
<dbReference type="SUPFAM" id="SSF54913">
    <property type="entry name" value="GlnB-like"/>
    <property type="match status" value="1"/>
</dbReference>
<dbReference type="PANTHER" id="PTHR21403">
    <property type="entry name" value="ATP PHOSPHORIBOSYLTRANSFERASE ATP-PRTASE"/>
    <property type="match status" value="1"/>
</dbReference>
<dbReference type="InterPro" id="IPR011322">
    <property type="entry name" value="N-reg_PII-like_a/b"/>
</dbReference>
<keyword evidence="10" id="KW-0808">Transferase</keyword>
<dbReference type="Gene3D" id="3.40.190.10">
    <property type="entry name" value="Periplasmic binding protein-like II"/>
    <property type="match status" value="2"/>
</dbReference>
<evidence type="ECO:0000259" key="15">
    <source>
        <dbReference type="Pfam" id="PF08029"/>
    </source>
</evidence>
<dbReference type="SUPFAM" id="SSF53850">
    <property type="entry name" value="Periplasmic binding protein-like II"/>
    <property type="match status" value="1"/>
</dbReference>
<feature type="domain" description="ATP phosphoribosyltransferase catalytic" evidence="14">
    <location>
        <begin position="60"/>
        <end position="228"/>
    </location>
</feature>
<dbReference type="EMBL" id="MU167292">
    <property type="protein sequence ID" value="KAG0144603.1"/>
    <property type="molecule type" value="Genomic_DNA"/>
</dbReference>
<dbReference type="InterPro" id="IPR013820">
    <property type="entry name" value="ATP_PRibTrfase_cat"/>
</dbReference>
<proteinExistence type="inferred from homology"/>
<evidence type="ECO:0000256" key="8">
    <source>
        <dbReference type="ARBA" id="ARBA00022605"/>
    </source>
</evidence>
<evidence type="ECO:0000256" key="2">
    <source>
        <dbReference type="ARBA" id="ARBA00004496"/>
    </source>
</evidence>
<evidence type="ECO:0000256" key="7">
    <source>
        <dbReference type="ARBA" id="ARBA00022490"/>
    </source>
</evidence>
<name>A0A9P6NID7_9BASI</name>
<keyword evidence="17" id="KW-1185">Reference proteome</keyword>
<accession>A0A9P6NID7</accession>
<dbReference type="GO" id="GO:0000287">
    <property type="term" value="F:magnesium ion binding"/>
    <property type="evidence" value="ECO:0007669"/>
    <property type="project" value="InterPro"/>
</dbReference>
<evidence type="ECO:0000313" key="16">
    <source>
        <dbReference type="EMBL" id="KAG0144603.1"/>
    </source>
</evidence>
<dbReference type="Pfam" id="PF08029">
    <property type="entry name" value="HisG_C"/>
    <property type="match status" value="1"/>
</dbReference>
<dbReference type="PROSITE" id="PS01316">
    <property type="entry name" value="ATP_P_PHORIBOSYLTR"/>
    <property type="match status" value="1"/>
</dbReference>
<evidence type="ECO:0000256" key="4">
    <source>
        <dbReference type="ARBA" id="ARBA00009372"/>
    </source>
</evidence>
<dbReference type="InterPro" id="IPR001348">
    <property type="entry name" value="ATP_PRibTrfase_HisG"/>
</dbReference>
<sequence length="324" mass="35778">MDVLMESLKDRLLFAIPKKGRLYQKCLEVLAGADIQFSRSHRLDVCLVGNHQMALVFLPAADIPRFVGEGNVDLAITGQDMVAEADVNQLIEEICPLGFGKCNLQVQVPLKSDIKTVEQLCGKKIVTSFEVISQRFFQNLDAKVMDSNAETTKKTVIEYIGGSVEAACALGLADGIVDLVESGETMRAAGLHAIHTLMTSEAVLIKSTRPPRGETQRLLIELVTSRIKGVVAAARYVLCQYNIKRDRLPEALKLTPGRRSATVSPLEDDTWVAVSAMVPKKDSANVMDELQKIDACDIFLIDLVRTLDVMTVRWIMSDHFHCHV</sequence>
<reference evidence="16" key="1">
    <citation type="submission" date="2013-11" db="EMBL/GenBank/DDBJ databases">
        <title>Genome sequence of the fusiform rust pathogen reveals effectors for host alternation and coevolution with pine.</title>
        <authorList>
            <consortium name="DOE Joint Genome Institute"/>
            <person name="Smith K."/>
            <person name="Pendleton A."/>
            <person name="Kubisiak T."/>
            <person name="Anderson C."/>
            <person name="Salamov A."/>
            <person name="Aerts A."/>
            <person name="Riley R."/>
            <person name="Clum A."/>
            <person name="Lindquist E."/>
            <person name="Ence D."/>
            <person name="Campbell M."/>
            <person name="Kronenberg Z."/>
            <person name="Feau N."/>
            <person name="Dhillon B."/>
            <person name="Hamelin R."/>
            <person name="Burleigh J."/>
            <person name="Smith J."/>
            <person name="Yandell M."/>
            <person name="Nelson C."/>
            <person name="Grigoriev I."/>
            <person name="Davis J."/>
        </authorList>
    </citation>
    <scope>NUCLEOTIDE SEQUENCE</scope>
    <source>
        <strain evidence="16">G11</strain>
    </source>
</reference>
<keyword evidence="11" id="KW-0547">Nucleotide-binding</keyword>
<gene>
    <name evidence="16" type="ORF">CROQUDRAFT_708823</name>
</gene>
<evidence type="ECO:0000259" key="14">
    <source>
        <dbReference type="Pfam" id="PF01634"/>
    </source>
</evidence>
<evidence type="ECO:0000313" key="17">
    <source>
        <dbReference type="Proteomes" id="UP000886653"/>
    </source>
</evidence>
<comment type="catalytic activity">
    <reaction evidence="1">
        <text>1-(5-phospho-beta-D-ribosyl)-ATP + diphosphate = 5-phospho-alpha-D-ribose 1-diphosphate + ATP</text>
        <dbReference type="Rhea" id="RHEA:18473"/>
        <dbReference type="ChEBI" id="CHEBI:30616"/>
        <dbReference type="ChEBI" id="CHEBI:33019"/>
        <dbReference type="ChEBI" id="CHEBI:58017"/>
        <dbReference type="ChEBI" id="CHEBI:73183"/>
        <dbReference type="EC" id="2.4.2.17"/>
    </reaction>
</comment>
<dbReference type="HAMAP" id="MF_00079">
    <property type="entry name" value="HisG_Long"/>
    <property type="match status" value="1"/>
</dbReference>
<feature type="domain" description="Histidine biosynthesis HisG C-terminal" evidence="15">
    <location>
        <begin position="233"/>
        <end position="303"/>
    </location>
</feature>
<dbReference type="PANTHER" id="PTHR21403:SF8">
    <property type="entry name" value="ATP PHOSPHORIBOSYLTRANSFERASE"/>
    <property type="match status" value="1"/>
</dbReference>
<dbReference type="InterPro" id="IPR018198">
    <property type="entry name" value="ATP_PRibTrfase_CS"/>
</dbReference>
<dbReference type="EC" id="2.4.2.17" evidence="5"/>
<dbReference type="InterPro" id="IPR020621">
    <property type="entry name" value="ATP-PRT_HisG_long"/>
</dbReference>
<comment type="caution">
    <text evidence="16">The sequence shown here is derived from an EMBL/GenBank/DDBJ whole genome shotgun (WGS) entry which is preliminary data.</text>
</comment>
<dbReference type="FunFam" id="3.40.190.10:FF:000123">
    <property type="entry name" value="HIS1p ATP phosphoribosyltransferase"/>
    <property type="match status" value="1"/>
</dbReference>
<keyword evidence="8" id="KW-0028">Amino-acid biosynthesis</keyword>
<comment type="subcellular location">
    <subcellularLocation>
        <location evidence="2">Cytoplasm</location>
    </subcellularLocation>
</comment>
<dbReference type="GO" id="GO:0003879">
    <property type="term" value="F:ATP phosphoribosyltransferase activity"/>
    <property type="evidence" value="ECO:0007669"/>
    <property type="project" value="UniProtKB-EC"/>
</dbReference>
<comment type="pathway">
    <text evidence="3">Amino-acid biosynthesis; L-histidine biosynthesis; L-histidine from 5-phospho-alpha-D-ribose 1-diphosphate: step 1/9.</text>
</comment>
<dbReference type="NCBIfam" id="TIGR03455">
    <property type="entry name" value="HisG_C-term"/>
    <property type="match status" value="1"/>
</dbReference>
<evidence type="ECO:0000256" key="1">
    <source>
        <dbReference type="ARBA" id="ARBA00000915"/>
    </source>
</evidence>
<organism evidence="16 17">
    <name type="scientific">Cronartium quercuum f. sp. fusiforme G11</name>
    <dbReference type="NCBI Taxonomy" id="708437"/>
    <lineage>
        <taxon>Eukaryota</taxon>
        <taxon>Fungi</taxon>
        <taxon>Dikarya</taxon>
        <taxon>Basidiomycota</taxon>
        <taxon>Pucciniomycotina</taxon>
        <taxon>Pucciniomycetes</taxon>
        <taxon>Pucciniales</taxon>
        <taxon>Coleosporiaceae</taxon>
        <taxon>Cronartium</taxon>
    </lineage>
</organism>